<keyword evidence="3" id="KW-1185">Reference proteome</keyword>
<evidence type="ECO:0000313" key="3">
    <source>
        <dbReference type="Proteomes" id="UP000293952"/>
    </source>
</evidence>
<dbReference type="OrthoDB" id="9812600at2"/>
<proteinExistence type="predicted"/>
<dbReference type="AlphaFoldDB" id="A0A4V1WFZ3"/>
<dbReference type="PANTHER" id="PTHR34203">
    <property type="entry name" value="METHYLTRANSFERASE, FKBM FAMILY PROTEIN"/>
    <property type="match status" value="1"/>
</dbReference>
<dbReference type="Pfam" id="PF05050">
    <property type="entry name" value="Methyltransf_21"/>
    <property type="match status" value="1"/>
</dbReference>
<evidence type="ECO:0000259" key="1">
    <source>
        <dbReference type="Pfam" id="PF05050"/>
    </source>
</evidence>
<organism evidence="2 3">
    <name type="scientific">Brumimicrobium glaciale</name>
    <dbReference type="NCBI Taxonomy" id="200475"/>
    <lineage>
        <taxon>Bacteria</taxon>
        <taxon>Pseudomonadati</taxon>
        <taxon>Bacteroidota</taxon>
        <taxon>Flavobacteriia</taxon>
        <taxon>Flavobacteriales</taxon>
        <taxon>Crocinitomicaceae</taxon>
        <taxon>Brumimicrobium</taxon>
    </lineage>
</organism>
<dbReference type="GO" id="GO:0008168">
    <property type="term" value="F:methyltransferase activity"/>
    <property type="evidence" value="ECO:0007669"/>
    <property type="project" value="UniProtKB-KW"/>
</dbReference>
<dbReference type="RefSeq" id="WP_130092904.1">
    <property type="nucleotide sequence ID" value="NZ_SETE01000002.1"/>
</dbReference>
<gene>
    <name evidence="2" type="ORF">ERX46_05840</name>
</gene>
<sequence>MTIKDFIREALIFSHIDLTKNLKYDRLTKAIMKKHIKNDSNCVDIGCHKGEILSLMIKFSPKGKHYAFEPIPYLFNEIKEKFEDKAKIYPFALSDTNGKTTFQLVKNAPAYSGIKQRKYAIKNPEIEEIEVEMKKLDDVISLKEKIDFIKIDVEGGEFGVLKGAQKIINKDKPIVLFECGRGASEFYGTKPEDIYDFITKEIGMKIFTLQSFIKNNSSMGAKEFQNCFNTGEEYYFVAAPHQNS</sequence>
<accession>A0A4V1WFZ3</accession>
<feature type="domain" description="Methyltransferase FkbM" evidence="1">
    <location>
        <begin position="44"/>
        <end position="199"/>
    </location>
</feature>
<dbReference type="InterPro" id="IPR006342">
    <property type="entry name" value="FkbM_mtfrase"/>
</dbReference>
<keyword evidence="2" id="KW-0808">Transferase</keyword>
<reference evidence="2 3" key="1">
    <citation type="submission" date="2019-02" db="EMBL/GenBank/DDBJ databases">
        <title>Genome sequence of the sea-ice species Brumimicrobium glaciale.</title>
        <authorList>
            <person name="Bowman J.P."/>
        </authorList>
    </citation>
    <scope>NUCLEOTIDE SEQUENCE [LARGE SCALE GENOMIC DNA]</scope>
    <source>
        <strain evidence="2 3">IC156</strain>
    </source>
</reference>
<dbReference type="EMBL" id="SETE01000002">
    <property type="protein sequence ID" value="RYM34896.1"/>
    <property type="molecule type" value="Genomic_DNA"/>
</dbReference>
<comment type="caution">
    <text evidence="2">The sequence shown here is derived from an EMBL/GenBank/DDBJ whole genome shotgun (WGS) entry which is preliminary data.</text>
</comment>
<keyword evidence="2" id="KW-0489">Methyltransferase</keyword>
<dbReference type="Gene3D" id="3.40.50.150">
    <property type="entry name" value="Vaccinia Virus protein VP39"/>
    <property type="match status" value="1"/>
</dbReference>
<dbReference type="InterPro" id="IPR029063">
    <property type="entry name" value="SAM-dependent_MTases_sf"/>
</dbReference>
<dbReference type="GO" id="GO:0032259">
    <property type="term" value="P:methylation"/>
    <property type="evidence" value="ECO:0007669"/>
    <property type="project" value="UniProtKB-KW"/>
</dbReference>
<name>A0A4V1WFZ3_9FLAO</name>
<dbReference type="Proteomes" id="UP000293952">
    <property type="component" value="Unassembled WGS sequence"/>
</dbReference>
<dbReference type="NCBIfam" id="TIGR01444">
    <property type="entry name" value="fkbM_fam"/>
    <property type="match status" value="1"/>
</dbReference>
<protein>
    <submittedName>
        <fullName evidence="2">FkbM family methyltransferase</fullName>
    </submittedName>
</protein>
<evidence type="ECO:0000313" key="2">
    <source>
        <dbReference type="EMBL" id="RYM34896.1"/>
    </source>
</evidence>
<dbReference type="InterPro" id="IPR052514">
    <property type="entry name" value="SAM-dependent_MTase"/>
</dbReference>
<dbReference type="SUPFAM" id="SSF53335">
    <property type="entry name" value="S-adenosyl-L-methionine-dependent methyltransferases"/>
    <property type="match status" value="1"/>
</dbReference>
<dbReference type="PANTHER" id="PTHR34203:SF15">
    <property type="entry name" value="SLL1173 PROTEIN"/>
    <property type="match status" value="1"/>
</dbReference>